<reference evidence="2" key="2">
    <citation type="submission" date="2023-06" db="EMBL/GenBank/DDBJ databases">
        <authorList>
            <consortium name="Lawrence Berkeley National Laboratory"/>
            <person name="Haridas S."/>
            <person name="Hensen N."/>
            <person name="Bonometti L."/>
            <person name="Westerberg I."/>
            <person name="Brannstrom I.O."/>
            <person name="Guillou S."/>
            <person name="Cros-Aarteil S."/>
            <person name="Calhoun S."/>
            <person name="Kuo A."/>
            <person name="Mondo S."/>
            <person name="Pangilinan J."/>
            <person name="Riley R."/>
            <person name="Labutti K."/>
            <person name="Andreopoulos B."/>
            <person name="Lipzen A."/>
            <person name="Chen C."/>
            <person name="Yanf M."/>
            <person name="Daum C."/>
            <person name="Ng V."/>
            <person name="Clum A."/>
            <person name="Steindorff A."/>
            <person name="Ohm R."/>
            <person name="Martin F."/>
            <person name="Silar P."/>
            <person name="Natvig D."/>
            <person name="Lalanne C."/>
            <person name="Gautier V."/>
            <person name="Ament-Velasquez S.L."/>
            <person name="Kruys A."/>
            <person name="Hutchinson M.I."/>
            <person name="Powell A.J."/>
            <person name="Barry K."/>
            <person name="Miller A.N."/>
            <person name="Grigoriev I.V."/>
            <person name="Debuchy R."/>
            <person name="Gladieux P."/>
            <person name="Thoren M.H."/>
            <person name="Johannesson H."/>
        </authorList>
    </citation>
    <scope>NUCLEOTIDE SEQUENCE</scope>
    <source>
        <strain evidence="2">SMH4131-1</strain>
    </source>
</reference>
<evidence type="ECO:0000256" key="1">
    <source>
        <dbReference type="SAM" id="MobiDB-lite"/>
    </source>
</evidence>
<organism evidence="2 3">
    <name type="scientific">Cercophora scortea</name>
    <dbReference type="NCBI Taxonomy" id="314031"/>
    <lineage>
        <taxon>Eukaryota</taxon>
        <taxon>Fungi</taxon>
        <taxon>Dikarya</taxon>
        <taxon>Ascomycota</taxon>
        <taxon>Pezizomycotina</taxon>
        <taxon>Sordariomycetes</taxon>
        <taxon>Sordariomycetidae</taxon>
        <taxon>Sordariales</taxon>
        <taxon>Lasiosphaeriaceae</taxon>
        <taxon>Cercophora</taxon>
    </lineage>
</organism>
<keyword evidence="3" id="KW-1185">Reference proteome</keyword>
<evidence type="ECO:0000313" key="2">
    <source>
        <dbReference type="EMBL" id="KAK3319780.1"/>
    </source>
</evidence>
<name>A0AAE0I7C0_9PEZI</name>
<accession>A0AAE0I7C0</accession>
<dbReference type="Proteomes" id="UP001286456">
    <property type="component" value="Unassembled WGS sequence"/>
</dbReference>
<comment type="caution">
    <text evidence="2">The sequence shown here is derived from an EMBL/GenBank/DDBJ whole genome shotgun (WGS) entry which is preliminary data.</text>
</comment>
<feature type="region of interest" description="Disordered" evidence="1">
    <location>
        <begin position="22"/>
        <end position="41"/>
    </location>
</feature>
<gene>
    <name evidence="2" type="ORF">B0T19DRAFT_478837</name>
</gene>
<dbReference type="AlphaFoldDB" id="A0AAE0I7C0"/>
<dbReference type="InterPro" id="IPR032675">
    <property type="entry name" value="LRR_dom_sf"/>
</dbReference>
<protein>
    <recommendedName>
        <fullName evidence="4">F-box domain-containing protein</fullName>
    </recommendedName>
</protein>
<dbReference type="EMBL" id="JAUEPO010000006">
    <property type="protein sequence ID" value="KAK3319780.1"/>
    <property type="molecule type" value="Genomic_DNA"/>
</dbReference>
<dbReference type="Gene3D" id="3.80.10.10">
    <property type="entry name" value="Ribonuclease Inhibitor"/>
    <property type="match status" value="1"/>
</dbReference>
<evidence type="ECO:0000313" key="3">
    <source>
        <dbReference type="Proteomes" id="UP001286456"/>
    </source>
</evidence>
<sequence>MTLQSLFCGIYNGIQSRRQRKKLKRRRAILPRAPTSKDPKRPSFINLPNDILWQIVYLLQDTSPSSVTRLVSVCSSLHATARRIQHRRVSINLNSPPVGGDEDSDTRDRLEHMSRCGLLPAVRSLKVLAPVRRRPDGGSDEPDDLSFLVDLLLAMTALRGIKWDIHLWDRSFSTHFPPEPTSRAAESETQLDKTDVPVEDLLHTLTTCSNLVSLRAKITYVREQDCRDVSQALRQVLLSCPNLRALSLDLDYPRSGCFAHGPGPETGYLGLGLHNGERPPPLESLEILCYPWGQEFHAARPCLYSRGYPETGTEPEYWANTFDWSRLRRLYDNTGRLAFSPHFASNLTALKEVKFPACAPKQIPLMQDFFAQLPSTLEVISIPKLAYAGGAEGITTRHGQTLHKLEIHLRDWHTAASWADSDEVITPHDLTILRSGIPNLQELSIDMARPASDWPRATLDILAGFPRLSRLTLCVELGQYGAPPLQPEITKESVTELFRYLRARSPASLRRLYICAGVPPAESTDVVLTRAG</sequence>
<evidence type="ECO:0008006" key="4">
    <source>
        <dbReference type="Google" id="ProtNLM"/>
    </source>
</evidence>
<proteinExistence type="predicted"/>
<reference evidence="2" key="1">
    <citation type="journal article" date="2023" name="Mol. Phylogenet. Evol.">
        <title>Genome-scale phylogeny and comparative genomics of the fungal order Sordariales.</title>
        <authorList>
            <person name="Hensen N."/>
            <person name="Bonometti L."/>
            <person name="Westerberg I."/>
            <person name="Brannstrom I.O."/>
            <person name="Guillou S."/>
            <person name="Cros-Aarteil S."/>
            <person name="Calhoun S."/>
            <person name="Haridas S."/>
            <person name="Kuo A."/>
            <person name="Mondo S."/>
            <person name="Pangilinan J."/>
            <person name="Riley R."/>
            <person name="LaButti K."/>
            <person name="Andreopoulos B."/>
            <person name="Lipzen A."/>
            <person name="Chen C."/>
            <person name="Yan M."/>
            <person name="Daum C."/>
            <person name="Ng V."/>
            <person name="Clum A."/>
            <person name="Steindorff A."/>
            <person name="Ohm R.A."/>
            <person name="Martin F."/>
            <person name="Silar P."/>
            <person name="Natvig D.O."/>
            <person name="Lalanne C."/>
            <person name="Gautier V."/>
            <person name="Ament-Velasquez S.L."/>
            <person name="Kruys A."/>
            <person name="Hutchinson M.I."/>
            <person name="Powell A.J."/>
            <person name="Barry K."/>
            <person name="Miller A.N."/>
            <person name="Grigoriev I.V."/>
            <person name="Debuchy R."/>
            <person name="Gladieux P."/>
            <person name="Hiltunen Thoren M."/>
            <person name="Johannesson H."/>
        </authorList>
    </citation>
    <scope>NUCLEOTIDE SEQUENCE</scope>
    <source>
        <strain evidence="2">SMH4131-1</strain>
    </source>
</reference>